<keyword evidence="5" id="KW-1185">Reference proteome</keyword>
<dbReference type="InterPro" id="IPR011992">
    <property type="entry name" value="EF-hand-dom_pair"/>
</dbReference>
<dbReference type="PANTHER" id="PTHR33641:SF15">
    <property type="entry name" value="AVR9_CF-9 RAPIDLY ELICITED PROTEIN"/>
    <property type="match status" value="1"/>
</dbReference>
<evidence type="ECO:0000256" key="2">
    <source>
        <dbReference type="SAM" id="MobiDB-lite"/>
    </source>
</evidence>
<feature type="region of interest" description="Disordered" evidence="2">
    <location>
        <begin position="50"/>
        <end position="77"/>
    </location>
</feature>
<keyword evidence="1" id="KW-0106">Calcium</keyword>
<dbReference type="EMBL" id="JBAMMX010000015">
    <property type="protein sequence ID" value="KAK6926088.1"/>
    <property type="molecule type" value="Genomic_DNA"/>
</dbReference>
<dbReference type="PROSITE" id="PS00018">
    <property type="entry name" value="EF_HAND_1"/>
    <property type="match status" value="2"/>
</dbReference>
<dbReference type="CDD" id="cd00051">
    <property type="entry name" value="EFh"/>
    <property type="match status" value="1"/>
</dbReference>
<name>A0AAN8ZA63_9MAGN</name>
<dbReference type="SMART" id="SM00054">
    <property type="entry name" value="EFh"/>
    <property type="match status" value="2"/>
</dbReference>
<feature type="compositionally biased region" description="Basic and acidic residues" evidence="2">
    <location>
        <begin position="50"/>
        <end position="60"/>
    </location>
</feature>
<accession>A0AAN8ZA63</accession>
<feature type="domain" description="EF-hand" evidence="3">
    <location>
        <begin position="203"/>
        <end position="238"/>
    </location>
</feature>
<dbReference type="InterPro" id="IPR018247">
    <property type="entry name" value="EF_Hand_1_Ca_BS"/>
</dbReference>
<dbReference type="Gene3D" id="1.10.238.10">
    <property type="entry name" value="EF-hand"/>
    <property type="match status" value="1"/>
</dbReference>
<evidence type="ECO:0000256" key="1">
    <source>
        <dbReference type="ARBA" id="ARBA00022837"/>
    </source>
</evidence>
<dbReference type="InterPro" id="IPR002048">
    <property type="entry name" value="EF_hand_dom"/>
</dbReference>
<evidence type="ECO:0000259" key="3">
    <source>
        <dbReference type="PROSITE" id="PS50222"/>
    </source>
</evidence>
<feature type="domain" description="EF-hand" evidence="3">
    <location>
        <begin position="243"/>
        <end position="274"/>
    </location>
</feature>
<dbReference type="AlphaFoldDB" id="A0AAN8ZA63"/>
<dbReference type="Pfam" id="PF13405">
    <property type="entry name" value="EF-hand_6"/>
    <property type="match status" value="1"/>
</dbReference>
<dbReference type="Proteomes" id="UP001370490">
    <property type="component" value="Unassembled WGS sequence"/>
</dbReference>
<dbReference type="PANTHER" id="PTHR33641">
    <property type="entry name" value="OS06G0133500 PROTEIN"/>
    <property type="match status" value="1"/>
</dbReference>
<comment type="caution">
    <text evidence="4">The sequence shown here is derived from an EMBL/GenBank/DDBJ whole genome shotgun (WGS) entry which is preliminary data.</text>
</comment>
<evidence type="ECO:0000313" key="5">
    <source>
        <dbReference type="Proteomes" id="UP001370490"/>
    </source>
</evidence>
<sequence>MMMSMFSSFDALFAESFFGGKMGVGFSSSPAPSKKETGVSFFKRGDVEEVSMKKKKEENTQSKIPPQQQQKKQRNPRFAVELDGAETWIPNPVKDDKKIRASSMWNCFDSMLCKLPFACLKIALSISFFSLAAPNVEIGNAYVTVPAIAAAIGVYMFDRSHSKPKGNSGGFTASLERIMSKAKEGAKATSMPKMAPQLDGLHSFETLLKGLLKRYDTNGDGKLSRKELQVALQCLGFKHCGWKARKAMRHADTNGDGFINDDEMDELLKYCKQWGYKFH</sequence>
<dbReference type="Pfam" id="PF13202">
    <property type="entry name" value="EF-hand_5"/>
    <property type="match status" value="1"/>
</dbReference>
<dbReference type="GO" id="GO:0005509">
    <property type="term" value="F:calcium ion binding"/>
    <property type="evidence" value="ECO:0007669"/>
    <property type="project" value="InterPro"/>
</dbReference>
<gene>
    <name evidence="4" type="ORF">RJ641_007807</name>
</gene>
<evidence type="ECO:0000313" key="4">
    <source>
        <dbReference type="EMBL" id="KAK6926088.1"/>
    </source>
</evidence>
<organism evidence="4 5">
    <name type="scientific">Dillenia turbinata</name>
    <dbReference type="NCBI Taxonomy" id="194707"/>
    <lineage>
        <taxon>Eukaryota</taxon>
        <taxon>Viridiplantae</taxon>
        <taxon>Streptophyta</taxon>
        <taxon>Embryophyta</taxon>
        <taxon>Tracheophyta</taxon>
        <taxon>Spermatophyta</taxon>
        <taxon>Magnoliopsida</taxon>
        <taxon>eudicotyledons</taxon>
        <taxon>Gunneridae</taxon>
        <taxon>Pentapetalae</taxon>
        <taxon>Dilleniales</taxon>
        <taxon>Dilleniaceae</taxon>
        <taxon>Dillenia</taxon>
    </lineage>
</organism>
<dbReference type="SUPFAM" id="SSF47473">
    <property type="entry name" value="EF-hand"/>
    <property type="match status" value="1"/>
</dbReference>
<proteinExistence type="predicted"/>
<reference evidence="4 5" key="1">
    <citation type="submission" date="2023-12" db="EMBL/GenBank/DDBJ databases">
        <title>A high-quality genome assembly for Dillenia turbinata (Dilleniales).</title>
        <authorList>
            <person name="Chanderbali A."/>
        </authorList>
    </citation>
    <scope>NUCLEOTIDE SEQUENCE [LARGE SCALE GENOMIC DNA]</scope>
    <source>
        <strain evidence="4">LSX21</strain>
        <tissue evidence="4">Leaf</tissue>
    </source>
</reference>
<protein>
    <submittedName>
        <fullName evidence="4">EF-hand domain</fullName>
    </submittedName>
</protein>
<dbReference type="PROSITE" id="PS50222">
    <property type="entry name" value="EF_HAND_2"/>
    <property type="match status" value="2"/>
</dbReference>